<dbReference type="Pfam" id="PF00324">
    <property type="entry name" value="AA_permease"/>
    <property type="match status" value="1"/>
</dbReference>
<organism evidence="11 12">
    <name type="scientific">Pythium insidiosum</name>
    <name type="common">Pythiosis disease agent</name>
    <dbReference type="NCBI Taxonomy" id="114742"/>
    <lineage>
        <taxon>Eukaryota</taxon>
        <taxon>Sar</taxon>
        <taxon>Stramenopiles</taxon>
        <taxon>Oomycota</taxon>
        <taxon>Peronosporomycetes</taxon>
        <taxon>Pythiales</taxon>
        <taxon>Pythiaceae</taxon>
        <taxon>Pythium</taxon>
    </lineage>
</organism>
<feature type="domain" description="SLC12A transporter C-terminal" evidence="10">
    <location>
        <begin position="581"/>
        <end position="726"/>
    </location>
</feature>
<accession>A0AAD5Q7I4</accession>
<dbReference type="GO" id="GO:0055064">
    <property type="term" value="P:chloride ion homeostasis"/>
    <property type="evidence" value="ECO:0007669"/>
    <property type="project" value="TreeGrafter"/>
</dbReference>
<evidence type="ECO:0000259" key="10">
    <source>
        <dbReference type="Pfam" id="PF03522"/>
    </source>
</evidence>
<feature type="transmembrane region" description="Helical" evidence="8">
    <location>
        <begin position="128"/>
        <end position="149"/>
    </location>
</feature>
<evidence type="ECO:0000313" key="12">
    <source>
        <dbReference type="Proteomes" id="UP001209570"/>
    </source>
</evidence>
<dbReference type="InterPro" id="IPR004842">
    <property type="entry name" value="SLC12A_fam"/>
</dbReference>
<evidence type="ECO:0000256" key="1">
    <source>
        <dbReference type="ARBA" id="ARBA00004141"/>
    </source>
</evidence>
<gene>
    <name evidence="11" type="ORF">P43SY_003847</name>
</gene>
<feature type="transmembrane region" description="Helical" evidence="8">
    <location>
        <begin position="452"/>
        <end position="474"/>
    </location>
</feature>
<feature type="compositionally biased region" description="Low complexity" evidence="7">
    <location>
        <begin position="27"/>
        <end position="50"/>
    </location>
</feature>
<feature type="region of interest" description="Disordered" evidence="7">
    <location>
        <begin position="1"/>
        <end position="63"/>
    </location>
</feature>
<evidence type="ECO:0000259" key="9">
    <source>
        <dbReference type="Pfam" id="PF00324"/>
    </source>
</evidence>
<evidence type="ECO:0000256" key="6">
    <source>
        <dbReference type="ARBA" id="ARBA00023136"/>
    </source>
</evidence>
<evidence type="ECO:0000313" key="11">
    <source>
        <dbReference type="EMBL" id="KAJ0394649.1"/>
    </source>
</evidence>
<name>A0AAD5Q7I4_PYTIN</name>
<feature type="transmembrane region" description="Helical" evidence="8">
    <location>
        <begin position="429"/>
        <end position="446"/>
    </location>
</feature>
<keyword evidence="12" id="KW-1185">Reference proteome</keyword>
<keyword evidence="5 8" id="KW-1133">Transmembrane helix</keyword>
<evidence type="ECO:0008006" key="13">
    <source>
        <dbReference type="Google" id="ProtNLM"/>
    </source>
</evidence>
<evidence type="ECO:0000256" key="4">
    <source>
        <dbReference type="ARBA" id="ARBA00022692"/>
    </source>
</evidence>
<feature type="transmembrane region" description="Helical" evidence="8">
    <location>
        <begin position="97"/>
        <end position="116"/>
    </location>
</feature>
<keyword evidence="3" id="KW-0813">Transport</keyword>
<sequence>MLPVEAKPLLCDEPSGTGDSTIQLPLSSRGTRSSAAARAAPSRGSHASPHNTARQREWSQASDELPHSYTDFVTLRKADEDGGANGMRNELGTINGVYVPCLLNIIGVILFLRLGWGVGQAGVEGMLFIFFMAELQAVLTVLSASTIASNGAMKGGGSYFLISRSLGPEFGGAIGLQYYFLYAVGVSMYLVGFAEEAQQTWFPEPQIGRRWVVVIIATVALLAILAIGLIGANAFAKVNKYLFVLQFACVAIGALFIYVLAPHELSSGGKFVGVHLKTLKENFQPHFTAEQGVCGGSEACTLAGVYAIVFPLATGFMEGLNLSGDLKNPGRSIPVGTLAAVATSAVIYISLILTFAAAFPGSTLRNNFTFFQEVSKYPFIVITGVLVSCFSSGLGALFGASRILQAIARDDLFPLLKIMGQGSAQGDEPQYAVLFTTVLTQIFILLGDLDVIAPICTSFFCLAYAGVNFTCFLLQVTGVPNFRPTFRYHSWHLSLLGTVLNVGVMIYLNALYAVVSLLIVSALFLYLYMTVSAKNWGDISQALIYHQVRKYLLRLDTRKAHSKFWRPSILLLTHSIMSAEVKLCHSLKKGGLYIIGNVITGEFDGATKRQCDQRQSDWQNHIFDARLKAIAQIVVAGQVREGYRMLMQTSGLGGMQVNAIAIPWASVGASARDSSRTTAGLGVRSALDFVGLLADAVAIKKSVILMRHADRLDPRLVVKTAMKMNHTGPMPDKTVTALAEVRDTETIDVWITGSWEDPHVHSSAALMMQLAYVLHSNKAWRRRTRIRLIKATATGNPIVMQSERLRLNQVATALRVDEIVDEMLVISIYSSSIMAAEGSALQRASPQLFDDDHALLELNQTLQRHATRSAQLLLLLPDPRAWGQRELAAADGEASARTYLAKLEALTNNLPSTLLIFSDDDGQPIVSTSI</sequence>
<dbReference type="GO" id="GO:0015379">
    <property type="term" value="F:potassium:chloride symporter activity"/>
    <property type="evidence" value="ECO:0007669"/>
    <property type="project" value="TreeGrafter"/>
</dbReference>
<keyword evidence="4 8" id="KW-0812">Transmembrane</keyword>
<dbReference type="Gene3D" id="1.20.1740.10">
    <property type="entry name" value="Amino acid/polyamine transporter I"/>
    <property type="match status" value="1"/>
</dbReference>
<dbReference type="PANTHER" id="PTHR11827:SF72">
    <property type="entry name" value="GH08340P"/>
    <property type="match status" value="1"/>
</dbReference>
<feature type="transmembrane region" description="Helical" evidence="8">
    <location>
        <begin position="211"/>
        <end position="235"/>
    </location>
</feature>
<dbReference type="FunFam" id="1.20.1740.10:FF:000013">
    <property type="entry name" value="Solute carrier family 12 member"/>
    <property type="match status" value="1"/>
</dbReference>
<dbReference type="AlphaFoldDB" id="A0AAD5Q7I4"/>
<dbReference type="InterPro" id="IPR018491">
    <property type="entry name" value="SLC12_C"/>
</dbReference>
<evidence type="ECO:0000256" key="5">
    <source>
        <dbReference type="ARBA" id="ARBA00022989"/>
    </source>
</evidence>
<protein>
    <recommendedName>
        <fullName evidence="13">Amino acid permease/ SLC12A domain-containing protein</fullName>
    </recommendedName>
</protein>
<comment type="caution">
    <text evidence="11">The sequence shown here is derived from an EMBL/GenBank/DDBJ whole genome shotgun (WGS) entry which is preliminary data.</text>
</comment>
<proteinExistence type="inferred from homology"/>
<dbReference type="GO" id="GO:0006884">
    <property type="term" value="P:cell volume homeostasis"/>
    <property type="evidence" value="ECO:0007669"/>
    <property type="project" value="TreeGrafter"/>
</dbReference>
<evidence type="ECO:0000256" key="7">
    <source>
        <dbReference type="SAM" id="MobiDB-lite"/>
    </source>
</evidence>
<dbReference type="InterPro" id="IPR004841">
    <property type="entry name" value="AA-permease/SLC12A_dom"/>
</dbReference>
<evidence type="ECO:0000256" key="2">
    <source>
        <dbReference type="ARBA" id="ARBA00010593"/>
    </source>
</evidence>
<feature type="transmembrane region" description="Helical" evidence="8">
    <location>
        <begin position="486"/>
        <end position="504"/>
    </location>
</feature>
<feature type="compositionally biased region" description="Polar residues" evidence="7">
    <location>
        <begin position="17"/>
        <end position="26"/>
    </location>
</feature>
<feature type="transmembrane region" description="Helical" evidence="8">
    <location>
        <begin position="242"/>
        <end position="261"/>
    </location>
</feature>
<feature type="domain" description="Amino acid permease/ SLC12A" evidence="9">
    <location>
        <begin position="96"/>
        <end position="570"/>
    </location>
</feature>
<evidence type="ECO:0000256" key="8">
    <source>
        <dbReference type="SAM" id="Phobius"/>
    </source>
</evidence>
<dbReference type="GO" id="GO:0055075">
    <property type="term" value="P:potassium ion homeostasis"/>
    <property type="evidence" value="ECO:0007669"/>
    <property type="project" value="TreeGrafter"/>
</dbReference>
<dbReference type="Proteomes" id="UP001209570">
    <property type="component" value="Unassembled WGS sequence"/>
</dbReference>
<evidence type="ECO:0000256" key="3">
    <source>
        <dbReference type="ARBA" id="ARBA00022448"/>
    </source>
</evidence>
<feature type="transmembrane region" description="Helical" evidence="8">
    <location>
        <begin position="379"/>
        <end position="400"/>
    </location>
</feature>
<feature type="transmembrane region" description="Helical" evidence="8">
    <location>
        <begin position="170"/>
        <end position="191"/>
    </location>
</feature>
<dbReference type="GO" id="GO:0016020">
    <property type="term" value="C:membrane"/>
    <property type="evidence" value="ECO:0007669"/>
    <property type="project" value="UniProtKB-SubCell"/>
</dbReference>
<dbReference type="EMBL" id="JAKCXM010000394">
    <property type="protein sequence ID" value="KAJ0394649.1"/>
    <property type="molecule type" value="Genomic_DNA"/>
</dbReference>
<dbReference type="PANTHER" id="PTHR11827">
    <property type="entry name" value="SOLUTE CARRIER FAMILY 12, CATION COTRANSPORTERS"/>
    <property type="match status" value="1"/>
</dbReference>
<reference evidence="11" key="1">
    <citation type="submission" date="2021-12" db="EMBL/GenBank/DDBJ databases">
        <title>Prjna785345.</title>
        <authorList>
            <person name="Rujirawat T."/>
            <person name="Krajaejun T."/>
        </authorList>
    </citation>
    <scope>NUCLEOTIDE SEQUENCE</scope>
    <source>
        <strain evidence="11">Pi057C3</strain>
    </source>
</reference>
<feature type="transmembrane region" description="Helical" evidence="8">
    <location>
        <begin position="335"/>
        <end position="359"/>
    </location>
</feature>
<comment type="subcellular location">
    <subcellularLocation>
        <location evidence="1">Membrane</location>
        <topology evidence="1">Multi-pass membrane protein</topology>
    </subcellularLocation>
</comment>
<feature type="transmembrane region" description="Helical" evidence="8">
    <location>
        <begin position="303"/>
        <end position="323"/>
    </location>
</feature>
<comment type="similarity">
    <text evidence="2">Belongs to the SLC12A transporter family.</text>
</comment>
<keyword evidence="6 8" id="KW-0472">Membrane</keyword>
<dbReference type="Pfam" id="PF03522">
    <property type="entry name" value="SLC12"/>
    <property type="match status" value="1"/>
</dbReference>